<name>A0ACD0P1G8_9BASI</name>
<evidence type="ECO:0000313" key="2">
    <source>
        <dbReference type="Proteomes" id="UP000245626"/>
    </source>
</evidence>
<dbReference type="EMBL" id="KZ819810">
    <property type="protein sequence ID" value="PWN51889.1"/>
    <property type="molecule type" value="Genomic_DNA"/>
</dbReference>
<organism evidence="1 2">
    <name type="scientific">Violaceomyces palustris</name>
    <dbReference type="NCBI Taxonomy" id="1673888"/>
    <lineage>
        <taxon>Eukaryota</taxon>
        <taxon>Fungi</taxon>
        <taxon>Dikarya</taxon>
        <taxon>Basidiomycota</taxon>
        <taxon>Ustilaginomycotina</taxon>
        <taxon>Ustilaginomycetes</taxon>
        <taxon>Violaceomycetales</taxon>
        <taxon>Violaceomycetaceae</taxon>
        <taxon>Violaceomyces</taxon>
    </lineage>
</organism>
<sequence length="902" mass="100710">MSGNPPNPHQPPPLPSSPWTEYRNPQGRAYWYHNLEKRSVWEKPHELKSEREKALERTPWREYKSGDRSYYVHSETKQSTWTLPAELKELLEKYPDDATKSTNAVARTAAPLPSSSSSPSSSTPNTLTASNPSHHPVHPPNLSAVSPHQAVHSPYHHAPHQRPPPPMVAAASSPNPVMVASPQRVAPSAAPAISPPPAMVGGVVRPPPHQPIYSGPPPGFGPSPSPSLPPSGTPTATAFSPTAPIQASPVPPSIPNRPPPPMVNQIPSGPSNPGGSAPPSTLPPPGPSSTLPARPVGGPSNLRTDERAAGGAGGSGRGGGGSSMVPGLSKENAEAAFISLLDSKGVDVDWTWEVTMRAIITEPLYKALKTIAERKNAFNKYIEDLKRRRAEERAAKIQLLRPELKERMANHQKIKPYSSFETVKKFLGESETWSKMKDDDEARAVYDVVIKDLKEIEVAHQRELRHRNMDMLMSLLKTFEADVMTRWRDAQRTVLESAEFAQDAHLKDMDVADMLIVFDEHMKTIEKETSDARKKEQEVKRRGERKNRDAFKALLGELKDEGALDARTTWGDIYPRLKDDERLLRLVGQPGSSPIDLFYDVVDQLEIKLEEHSVKVEGMLKSKGVQVEDSTSWQGFSELVGKEAESMGVTGRELELIYKELHSKAVKRASDERRRQERRLRYQIDDLRYAFKKMEPPLDIGASYDEILPRISGLAEFKEVESEEARRTAWEKFVKRQKEKMAEAASGGGGGGKDRTLREGTEFEGENGGGGELEREKEGGAGRKRKERSFRDGGRDGRDGVSVEERERERRARRARYGEEEGLDGERGHRRERREREERERERNGRETREERRRERRSSVKSGNEADGKRPGSLVDGEEGDKEESGRKVKRDEDSEVEEGEV</sequence>
<dbReference type="Proteomes" id="UP000245626">
    <property type="component" value="Unassembled WGS sequence"/>
</dbReference>
<evidence type="ECO:0000313" key="1">
    <source>
        <dbReference type="EMBL" id="PWN51889.1"/>
    </source>
</evidence>
<protein>
    <submittedName>
        <fullName evidence="1">Uncharacterized protein</fullName>
    </submittedName>
</protein>
<proteinExistence type="predicted"/>
<keyword evidence="2" id="KW-1185">Reference proteome</keyword>
<gene>
    <name evidence="1" type="ORF">IE53DRAFT_385721</name>
</gene>
<reference evidence="1 2" key="1">
    <citation type="journal article" date="2018" name="Mol. Biol. Evol.">
        <title>Broad Genomic Sampling Reveals a Smut Pathogenic Ancestry of the Fungal Clade Ustilaginomycotina.</title>
        <authorList>
            <person name="Kijpornyongpan T."/>
            <person name="Mondo S.J."/>
            <person name="Barry K."/>
            <person name="Sandor L."/>
            <person name="Lee J."/>
            <person name="Lipzen A."/>
            <person name="Pangilinan J."/>
            <person name="LaButti K."/>
            <person name="Hainaut M."/>
            <person name="Henrissat B."/>
            <person name="Grigoriev I.V."/>
            <person name="Spatafora J.W."/>
            <person name="Aime M.C."/>
        </authorList>
    </citation>
    <scope>NUCLEOTIDE SEQUENCE [LARGE SCALE GENOMIC DNA]</scope>
    <source>
        <strain evidence="1 2">SA 807</strain>
    </source>
</reference>
<accession>A0ACD0P1G8</accession>